<feature type="compositionally biased region" description="Polar residues" evidence="1">
    <location>
        <begin position="81"/>
        <end position="100"/>
    </location>
</feature>
<accession>A0A554RVN6</accession>
<feature type="domain" description="M23ase beta-sheet core" evidence="2">
    <location>
        <begin position="184"/>
        <end position="284"/>
    </location>
</feature>
<comment type="caution">
    <text evidence="3">The sequence shown here is derived from an EMBL/GenBank/DDBJ whole genome shotgun (WGS) entry which is preliminary data.</text>
</comment>
<reference evidence="3 4" key="1">
    <citation type="submission" date="2019-07" db="EMBL/GenBank/DDBJ databases">
        <authorList>
            <person name="Zhao L.H."/>
        </authorList>
    </citation>
    <scope>NUCLEOTIDE SEQUENCE [LARGE SCALE GENOMIC DNA]</scope>
    <source>
        <strain evidence="3 4">Co35</strain>
    </source>
</reference>
<organism evidence="3 4">
    <name type="scientific">Aeromicrobium piscarium</name>
    <dbReference type="NCBI Taxonomy" id="2590901"/>
    <lineage>
        <taxon>Bacteria</taxon>
        <taxon>Bacillati</taxon>
        <taxon>Actinomycetota</taxon>
        <taxon>Actinomycetes</taxon>
        <taxon>Propionibacteriales</taxon>
        <taxon>Nocardioidaceae</taxon>
        <taxon>Aeromicrobium</taxon>
    </lineage>
</organism>
<dbReference type="SUPFAM" id="SSF51261">
    <property type="entry name" value="Duplicated hybrid motif"/>
    <property type="match status" value="1"/>
</dbReference>
<dbReference type="PANTHER" id="PTHR21666">
    <property type="entry name" value="PEPTIDASE-RELATED"/>
    <property type="match status" value="1"/>
</dbReference>
<dbReference type="AlphaFoldDB" id="A0A554RVN6"/>
<dbReference type="InterPro" id="IPR016047">
    <property type="entry name" value="M23ase_b-sheet_dom"/>
</dbReference>
<protein>
    <submittedName>
        <fullName evidence="3">M23 family metallopeptidase</fullName>
    </submittedName>
</protein>
<evidence type="ECO:0000313" key="3">
    <source>
        <dbReference type="EMBL" id="TSD58158.1"/>
    </source>
</evidence>
<name>A0A554RVN6_9ACTN</name>
<dbReference type="OrthoDB" id="1099523at2"/>
<evidence type="ECO:0000313" key="4">
    <source>
        <dbReference type="Proteomes" id="UP000316988"/>
    </source>
</evidence>
<evidence type="ECO:0000256" key="1">
    <source>
        <dbReference type="SAM" id="MobiDB-lite"/>
    </source>
</evidence>
<dbReference type="Pfam" id="PF01551">
    <property type="entry name" value="Peptidase_M23"/>
    <property type="match status" value="1"/>
</dbReference>
<evidence type="ECO:0000259" key="2">
    <source>
        <dbReference type="Pfam" id="PF01551"/>
    </source>
</evidence>
<dbReference type="InterPro" id="IPR050570">
    <property type="entry name" value="Cell_wall_metabolism_enzyme"/>
</dbReference>
<dbReference type="InterPro" id="IPR011055">
    <property type="entry name" value="Dup_hybrid_motif"/>
</dbReference>
<gene>
    <name evidence="3" type="ORF">FNM00_14720</name>
</gene>
<proteinExistence type="predicted"/>
<feature type="region of interest" description="Disordered" evidence="1">
    <location>
        <begin position="80"/>
        <end position="118"/>
    </location>
</feature>
<dbReference type="EMBL" id="VLNT01000015">
    <property type="protein sequence ID" value="TSD58158.1"/>
    <property type="molecule type" value="Genomic_DNA"/>
</dbReference>
<dbReference type="Gene3D" id="2.70.70.10">
    <property type="entry name" value="Glucose Permease (Domain IIA)"/>
    <property type="match status" value="1"/>
</dbReference>
<sequence>MRYSRPSPLRSRSLDAAFVLDRYGDWVKPTAQRRGAGRATSDPAGGKRVAPKKESRYGVRVAPAIAGLVAMSAAGFGTVTVGDSQDDTVMSSGPRQTTDRSYAGVDAGSTDGTDISRSFNRQVYEEQRTTQEEQLAIVAAQRQQIEQDVESYAEQVADQWVIPVTGYRLTARFGQSSGLWSSGQHTGLDLAGPSGTTIVAAASGTVKTAGYDGAYGNKTSIVLDDIDPGNQTEMWYAHQSRIVVEPGQKVNAGDVIGYTGATGNVTGPHLHLEVRPEGGEPVNPEEALQEHGVRP</sequence>
<feature type="region of interest" description="Disordered" evidence="1">
    <location>
        <begin position="31"/>
        <end position="55"/>
    </location>
</feature>
<dbReference type="PANTHER" id="PTHR21666:SF270">
    <property type="entry name" value="MUREIN HYDROLASE ACTIVATOR ENVC"/>
    <property type="match status" value="1"/>
</dbReference>
<feature type="region of interest" description="Disordered" evidence="1">
    <location>
        <begin position="274"/>
        <end position="295"/>
    </location>
</feature>
<dbReference type="GO" id="GO:0004222">
    <property type="term" value="F:metalloendopeptidase activity"/>
    <property type="evidence" value="ECO:0007669"/>
    <property type="project" value="TreeGrafter"/>
</dbReference>
<dbReference type="CDD" id="cd12797">
    <property type="entry name" value="M23_peptidase"/>
    <property type="match status" value="1"/>
</dbReference>
<dbReference type="Proteomes" id="UP000316988">
    <property type="component" value="Unassembled WGS sequence"/>
</dbReference>
<keyword evidence="4" id="KW-1185">Reference proteome</keyword>